<comment type="caution">
    <text evidence="1">The sequence shown here is derived from an EMBL/GenBank/DDBJ whole genome shotgun (WGS) entry which is preliminary data.</text>
</comment>
<sequence>MDTQGLYLTTRERKILQQSLHADLRSEWRRRIEIMLLADTGKTQTQICKAVGCSQETARYWIMMLQIGQAHKWNDSSIGRPKVVSDEYVNRLKVLVCQSPRDYGYSNGRWTAQWLRTQLAQEFDIQVSNYHITRLLKSMGLSMRKLSSSTLNHF</sequence>
<reference evidence="1" key="2">
    <citation type="journal article" date="2019" name="Genome Biol. Evol.">
        <title>Day and night: Metabolic profiles and evolutionary relationships of six axenic non-marine cyanobacteria.</title>
        <authorList>
            <person name="Will S.E."/>
            <person name="Henke P."/>
            <person name="Boedeker C."/>
            <person name="Huang S."/>
            <person name="Brinkmann H."/>
            <person name="Rohde M."/>
            <person name="Jarek M."/>
            <person name="Friedl T."/>
            <person name="Seufert S."/>
            <person name="Schumacher M."/>
            <person name="Overmann J."/>
            <person name="Neumann-Schaal M."/>
            <person name="Petersen J."/>
        </authorList>
    </citation>
    <scope>NUCLEOTIDE SEQUENCE [LARGE SCALE GENOMIC DNA]</scope>
    <source>
        <strain evidence="1">PCC 7102</strain>
    </source>
</reference>
<dbReference type="InterPro" id="IPR009057">
    <property type="entry name" value="Homeodomain-like_sf"/>
</dbReference>
<dbReference type="SUPFAM" id="SSF46689">
    <property type="entry name" value="Homeodomain-like"/>
    <property type="match status" value="1"/>
</dbReference>
<organism evidence="1 2">
    <name type="scientific">Dulcicalothrix desertica PCC 7102</name>
    <dbReference type="NCBI Taxonomy" id="232991"/>
    <lineage>
        <taxon>Bacteria</taxon>
        <taxon>Bacillati</taxon>
        <taxon>Cyanobacteriota</taxon>
        <taxon>Cyanophyceae</taxon>
        <taxon>Nostocales</taxon>
        <taxon>Calotrichaceae</taxon>
        <taxon>Dulcicalothrix</taxon>
    </lineage>
</organism>
<name>A0A433UK57_9CYAN</name>
<evidence type="ECO:0000313" key="2">
    <source>
        <dbReference type="Proteomes" id="UP000271624"/>
    </source>
</evidence>
<dbReference type="OrthoDB" id="484211at2"/>
<dbReference type="Pfam" id="PF13565">
    <property type="entry name" value="HTH_32"/>
    <property type="match status" value="1"/>
</dbReference>
<dbReference type="EMBL" id="RSCL01000050">
    <property type="protein sequence ID" value="RUS94202.1"/>
    <property type="molecule type" value="Genomic_DNA"/>
</dbReference>
<proteinExistence type="predicted"/>
<dbReference type="RefSeq" id="WP_127087326.1">
    <property type="nucleotide sequence ID" value="NZ_RSCL01000050.1"/>
</dbReference>
<gene>
    <name evidence="1" type="ORF">DSM106972_093990</name>
</gene>
<evidence type="ECO:0008006" key="3">
    <source>
        <dbReference type="Google" id="ProtNLM"/>
    </source>
</evidence>
<reference evidence="1" key="1">
    <citation type="submission" date="2018-12" db="EMBL/GenBank/DDBJ databases">
        <authorList>
            <person name="Will S."/>
            <person name="Neumann-Schaal M."/>
            <person name="Henke P."/>
        </authorList>
    </citation>
    <scope>NUCLEOTIDE SEQUENCE</scope>
    <source>
        <strain evidence="1">PCC 7102</strain>
    </source>
</reference>
<keyword evidence="2" id="KW-1185">Reference proteome</keyword>
<dbReference type="AlphaFoldDB" id="A0A433UK57"/>
<protein>
    <recommendedName>
        <fullName evidence="3">Winged helix-turn helix domain-containing protein</fullName>
    </recommendedName>
</protein>
<dbReference type="Proteomes" id="UP000271624">
    <property type="component" value="Unassembled WGS sequence"/>
</dbReference>
<evidence type="ECO:0000313" key="1">
    <source>
        <dbReference type="EMBL" id="RUS94202.1"/>
    </source>
</evidence>
<accession>A0A433UK57</accession>